<keyword evidence="1" id="KW-0472">Membrane</keyword>
<feature type="transmembrane region" description="Helical" evidence="1">
    <location>
        <begin position="226"/>
        <end position="245"/>
    </location>
</feature>
<sequence length="327" mass="35134">MSTTTYSPRDIWNRAWALSPALTVNALLMFAGAVITALLLGVDPRQLVGEPLWLKPFKFYVSLTLFEATLLYFFAFLPERRRFLRRVGVIIAACVTLEIVAMTLQAARGVRSHFNTATAFDQAVFSSMGIAITVLWGTVLVFALGLLRSKLEDRVLASTLRMGLLVTLVGMGLGFFMTTPHGEQLETLKTGQRPLEVGAHTFGGRDGGPGLPLVGWSRAAGDMRPAHFVGMHALQVLPLLALGLARRKQRSESQELAWVRAAGVGYLGITLVLGLQALRGQSIVSWDAVGVASLGVALGASLLTLAAHTLRRRAPESLPPPAPVGMG</sequence>
<evidence type="ECO:0000313" key="3">
    <source>
        <dbReference type="Proteomes" id="UP000217257"/>
    </source>
</evidence>
<gene>
    <name evidence="2" type="ORF">CYFUS_009003</name>
</gene>
<evidence type="ECO:0000256" key="1">
    <source>
        <dbReference type="SAM" id="Phobius"/>
    </source>
</evidence>
<dbReference type="AlphaFoldDB" id="A0A250JIR5"/>
<dbReference type="RefSeq" id="WP_095990925.1">
    <property type="nucleotide sequence ID" value="NZ_CP022098.1"/>
</dbReference>
<proteinExistence type="predicted"/>
<keyword evidence="1" id="KW-1133">Transmembrane helix</keyword>
<feature type="transmembrane region" description="Helical" evidence="1">
    <location>
        <begin position="59"/>
        <end position="77"/>
    </location>
</feature>
<feature type="transmembrane region" description="Helical" evidence="1">
    <location>
        <begin position="283"/>
        <end position="307"/>
    </location>
</feature>
<dbReference type="EMBL" id="CP022098">
    <property type="protein sequence ID" value="ATB43523.1"/>
    <property type="molecule type" value="Genomic_DNA"/>
</dbReference>
<accession>A0A250JIR5</accession>
<dbReference type="KEGG" id="cfus:CYFUS_009003"/>
<feature type="transmembrane region" description="Helical" evidence="1">
    <location>
        <begin position="127"/>
        <end position="147"/>
    </location>
</feature>
<feature type="transmembrane region" description="Helical" evidence="1">
    <location>
        <begin position="21"/>
        <end position="39"/>
    </location>
</feature>
<dbReference type="Proteomes" id="UP000217257">
    <property type="component" value="Chromosome"/>
</dbReference>
<feature type="transmembrane region" description="Helical" evidence="1">
    <location>
        <begin position="89"/>
        <end position="107"/>
    </location>
</feature>
<organism evidence="2 3">
    <name type="scientific">Cystobacter fuscus</name>
    <dbReference type="NCBI Taxonomy" id="43"/>
    <lineage>
        <taxon>Bacteria</taxon>
        <taxon>Pseudomonadati</taxon>
        <taxon>Myxococcota</taxon>
        <taxon>Myxococcia</taxon>
        <taxon>Myxococcales</taxon>
        <taxon>Cystobacterineae</taxon>
        <taxon>Archangiaceae</taxon>
        <taxon>Cystobacter</taxon>
    </lineage>
</organism>
<reference evidence="2 3" key="1">
    <citation type="submission" date="2017-06" db="EMBL/GenBank/DDBJ databases">
        <title>Sequencing and comparative analysis of myxobacterial genomes.</title>
        <authorList>
            <person name="Rupp O."/>
            <person name="Goesmann A."/>
            <person name="Sogaard-Andersen L."/>
        </authorList>
    </citation>
    <scope>NUCLEOTIDE SEQUENCE [LARGE SCALE GENOMIC DNA]</scope>
    <source>
        <strain evidence="2 3">DSM 52655</strain>
    </source>
</reference>
<protein>
    <submittedName>
        <fullName evidence="2">Uncharacterized protein</fullName>
    </submittedName>
</protein>
<feature type="transmembrane region" description="Helical" evidence="1">
    <location>
        <begin position="159"/>
        <end position="178"/>
    </location>
</feature>
<keyword evidence="1" id="KW-0812">Transmembrane</keyword>
<feature type="transmembrane region" description="Helical" evidence="1">
    <location>
        <begin position="257"/>
        <end position="277"/>
    </location>
</feature>
<name>A0A250JIR5_9BACT</name>
<evidence type="ECO:0000313" key="2">
    <source>
        <dbReference type="EMBL" id="ATB43523.1"/>
    </source>
</evidence>